<dbReference type="EMBL" id="JAKEKT020000004">
    <property type="protein sequence ID" value="KAL1650227.1"/>
    <property type="molecule type" value="Genomic_DNA"/>
</dbReference>
<keyword evidence="3" id="KW-1185">Reference proteome</keyword>
<evidence type="ECO:0008006" key="4">
    <source>
        <dbReference type="Google" id="ProtNLM"/>
    </source>
</evidence>
<evidence type="ECO:0000256" key="1">
    <source>
        <dbReference type="SAM" id="MobiDB-lite"/>
    </source>
</evidence>
<reference evidence="2 3" key="1">
    <citation type="journal article" date="2023" name="Plant Dis.">
        <title>First Report of Diplodia intermedia Causing Canker and Dieback Diseases on Apple Trees in Canada.</title>
        <authorList>
            <person name="Ellouze W."/>
            <person name="Ilyukhin E."/>
            <person name="Sulman M."/>
            <person name="Ali S."/>
        </authorList>
    </citation>
    <scope>NUCLEOTIDE SEQUENCE [LARGE SCALE GENOMIC DNA]</scope>
    <source>
        <strain evidence="2 3">M45-28</strain>
    </source>
</reference>
<name>A0ABR3U3E0_9PEZI</name>
<sequence length="294" mass="31806">MDDTSFLQDWAPGNVTFTFEDHGGEQTSVAGLDRDVLSQRSGLLGMAPEDDAAGRASLTLSVASHAAGVALVRYLYTGNYTIGDIDDMGDPQFLIHAQVLHLADATSCAELANVAMGHLNYNVELAISFPASPPDLVQTLIFVYTHLNHIPEALSTMLNYCVASFTTHKLGEDADFKRLAETHDCLLSDLSKVNAERGFENLDIPKMVGPMRHGVVDADIANLFAGHAVEPEPVRSRQNSPPSIDQAPEAMMEIRDLPIRAREETEGAEPASPATEDGFVLVDIDDSDSDWSVI</sequence>
<gene>
    <name evidence="2" type="ORF">SLS58_001038</name>
</gene>
<evidence type="ECO:0000313" key="3">
    <source>
        <dbReference type="Proteomes" id="UP001521184"/>
    </source>
</evidence>
<organism evidence="2 3">
    <name type="scientific">Diplodia intermedia</name>
    <dbReference type="NCBI Taxonomy" id="856260"/>
    <lineage>
        <taxon>Eukaryota</taxon>
        <taxon>Fungi</taxon>
        <taxon>Dikarya</taxon>
        <taxon>Ascomycota</taxon>
        <taxon>Pezizomycotina</taxon>
        <taxon>Dothideomycetes</taxon>
        <taxon>Dothideomycetes incertae sedis</taxon>
        <taxon>Botryosphaeriales</taxon>
        <taxon>Botryosphaeriaceae</taxon>
        <taxon>Diplodia</taxon>
    </lineage>
</organism>
<comment type="caution">
    <text evidence="2">The sequence shown here is derived from an EMBL/GenBank/DDBJ whole genome shotgun (WGS) entry which is preliminary data.</text>
</comment>
<feature type="region of interest" description="Disordered" evidence="1">
    <location>
        <begin position="257"/>
        <end position="282"/>
    </location>
</feature>
<accession>A0ABR3U3E0</accession>
<evidence type="ECO:0000313" key="2">
    <source>
        <dbReference type="EMBL" id="KAL1650227.1"/>
    </source>
</evidence>
<proteinExistence type="predicted"/>
<dbReference type="Proteomes" id="UP001521184">
    <property type="component" value="Unassembled WGS sequence"/>
</dbReference>
<protein>
    <recommendedName>
        <fullName evidence="4">BTB domain-containing protein</fullName>
    </recommendedName>
</protein>